<gene>
    <name evidence="1" type="ORF">CRG98_022378</name>
</gene>
<keyword evidence="2" id="KW-1185">Reference proteome</keyword>
<dbReference type="GeneID" id="116205354"/>
<accession>A0A2I0JMS9</accession>
<protein>
    <submittedName>
        <fullName evidence="1">Uncharacterized protein</fullName>
    </submittedName>
</protein>
<comment type="caution">
    <text evidence="1">The sequence shown here is derived from an EMBL/GenBank/DDBJ whole genome shotgun (WGS) entry which is preliminary data.</text>
</comment>
<dbReference type="EMBL" id="PGOL01001524">
    <property type="protein sequence ID" value="PKI57233.1"/>
    <property type="molecule type" value="Genomic_DNA"/>
</dbReference>
<organism evidence="1 2">
    <name type="scientific">Punica granatum</name>
    <name type="common">Pomegranate</name>
    <dbReference type="NCBI Taxonomy" id="22663"/>
    <lineage>
        <taxon>Eukaryota</taxon>
        <taxon>Viridiplantae</taxon>
        <taxon>Streptophyta</taxon>
        <taxon>Embryophyta</taxon>
        <taxon>Tracheophyta</taxon>
        <taxon>Spermatophyta</taxon>
        <taxon>Magnoliopsida</taxon>
        <taxon>eudicotyledons</taxon>
        <taxon>Gunneridae</taxon>
        <taxon>Pentapetalae</taxon>
        <taxon>rosids</taxon>
        <taxon>malvids</taxon>
        <taxon>Myrtales</taxon>
        <taxon>Lythraceae</taxon>
        <taxon>Punica</taxon>
    </lineage>
</organism>
<evidence type="ECO:0000313" key="2">
    <source>
        <dbReference type="Proteomes" id="UP000233551"/>
    </source>
</evidence>
<sequence length="152" mass="16378">MATNMIELMALLRDQNRASLSYTPPSGQSSTVDLNPVVLPTIVLESEDAPTLAMTHVPMVYPVSDPLLPPPAPTAVPLPPVAFLTLDSTMHVPSPVAMPIQPPIYTVLQPIVLPMMSAPAPAHTIEHFPFQASQSHISFSYQTPPPLNIPPY</sequence>
<name>A0A2I0JMS9_PUNGR</name>
<dbReference type="AlphaFoldDB" id="A0A2I0JMS9"/>
<evidence type="ECO:0000313" key="1">
    <source>
        <dbReference type="EMBL" id="PKI57233.1"/>
    </source>
</evidence>
<reference evidence="1 2" key="1">
    <citation type="submission" date="2017-11" db="EMBL/GenBank/DDBJ databases">
        <title>De-novo sequencing of pomegranate (Punica granatum L.) genome.</title>
        <authorList>
            <person name="Akparov Z."/>
            <person name="Amiraslanov A."/>
            <person name="Hajiyeva S."/>
            <person name="Abbasov M."/>
            <person name="Kaur K."/>
            <person name="Hamwieh A."/>
            <person name="Solovyev V."/>
            <person name="Salamov A."/>
            <person name="Braich B."/>
            <person name="Kosarev P."/>
            <person name="Mahmoud A."/>
            <person name="Hajiyev E."/>
            <person name="Babayeva S."/>
            <person name="Izzatullayeva V."/>
            <person name="Mammadov A."/>
            <person name="Mammadov A."/>
            <person name="Sharifova S."/>
            <person name="Ojaghi J."/>
            <person name="Eynullazada K."/>
            <person name="Bayramov B."/>
            <person name="Abdulazimova A."/>
            <person name="Shahmuradov I."/>
        </authorList>
    </citation>
    <scope>NUCLEOTIDE SEQUENCE [LARGE SCALE GENOMIC DNA]</scope>
    <source>
        <strain evidence="2">cv. AG2017</strain>
        <tissue evidence="1">Leaf</tissue>
    </source>
</reference>
<dbReference type="Proteomes" id="UP000233551">
    <property type="component" value="Unassembled WGS sequence"/>
</dbReference>
<proteinExistence type="predicted"/>